<protein>
    <recommendedName>
        <fullName evidence="1">Glycosyl transferase family 25 domain-containing protein</fullName>
    </recommendedName>
</protein>
<dbReference type="AlphaFoldDB" id="A0A6C0HBK0"/>
<feature type="domain" description="Glycosyl transferase family 25" evidence="1">
    <location>
        <begin position="42"/>
        <end position="151"/>
    </location>
</feature>
<organism evidence="2">
    <name type="scientific">viral metagenome</name>
    <dbReference type="NCBI Taxonomy" id="1070528"/>
    <lineage>
        <taxon>unclassified sequences</taxon>
        <taxon>metagenomes</taxon>
        <taxon>organismal metagenomes</taxon>
    </lineage>
</organism>
<dbReference type="InterPro" id="IPR029044">
    <property type="entry name" value="Nucleotide-diphossugar_trans"/>
</dbReference>
<accession>A0A6C0HBK0</accession>
<sequence length="230" mass="26739">MELLKNTLFINLEHRTDRLEHVTNQFEKLGIKGERFNAIKTTSGAIGCTMSHIKCLELAIERNYDYVLICEDDITFLDINTFTDSITKLYNDKTINWDVLLISGNNAPPYEKTREYCVRVSNCRCGTGYIVKNHYLKKLVQNMREGLAYLIRDPTNKPKYALDMYWNSLQVADQWYLLTPLTVVQAPCYSDIELRNVDYKDLMLDLDKPWLFRGRSLFQGTYGSPGRPLP</sequence>
<dbReference type="InterPro" id="IPR002654">
    <property type="entry name" value="Glyco_trans_25"/>
</dbReference>
<dbReference type="Gene3D" id="3.90.550.10">
    <property type="entry name" value="Spore Coat Polysaccharide Biosynthesis Protein SpsA, Chain A"/>
    <property type="match status" value="1"/>
</dbReference>
<evidence type="ECO:0000313" key="2">
    <source>
        <dbReference type="EMBL" id="QHT77586.1"/>
    </source>
</evidence>
<dbReference type="CDD" id="cd06532">
    <property type="entry name" value="Glyco_transf_25"/>
    <property type="match status" value="1"/>
</dbReference>
<evidence type="ECO:0000259" key="1">
    <source>
        <dbReference type="Pfam" id="PF01755"/>
    </source>
</evidence>
<proteinExistence type="predicted"/>
<reference evidence="2" key="1">
    <citation type="journal article" date="2020" name="Nature">
        <title>Giant virus diversity and host interactions through global metagenomics.</title>
        <authorList>
            <person name="Schulz F."/>
            <person name="Roux S."/>
            <person name="Paez-Espino D."/>
            <person name="Jungbluth S."/>
            <person name="Walsh D.A."/>
            <person name="Denef V.J."/>
            <person name="McMahon K.D."/>
            <person name="Konstantinidis K.T."/>
            <person name="Eloe-Fadrosh E.A."/>
            <person name="Kyrpides N.C."/>
            <person name="Woyke T."/>
        </authorList>
    </citation>
    <scope>NUCLEOTIDE SEQUENCE</scope>
    <source>
        <strain evidence="2">GVMAG-M-3300023179-90</strain>
    </source>
</reference>
<name>A0A6C0HBK0_9ZZZZ</name>
<dbReference type="EMBL" id="MN739920">
    <property type="protein sequence ID" value="QHT77586.1"/>
    <property type="molecule type" value="Genomic_DNA"/>
</dbReference>
<dbReference type="Pfam" id="PF01755">
    <property type="entry name" value="Glyco_transf_25"/>
    <property type="match status" value="1"/>
</dbReference>